<dbReference type="AlphaFoldDB" id="A0A418YEG0"/>
<dbReference type="PIRSF" id="PIRSF028288">
    <property type="entry name" value="UCP028288"/>
    <property type="match status" value="1"/>
</dbReference>
<keyword evidence="2" id="KW-1185">Reference proteome</keyword>
<protein>
    <recommendedName>
        <fullName evidence="3">Phosphoribosyl-AMP cyclohydrolase</fullName>
    </recommendedName>
</protein>
<comment type="caution">
    <text evidence="1">The sequence shown here is derived from an EMBL/GenBank/DDBJ whole genome shotgun (WGS) entry which is preliminary data.</text>
</comment>
<evidence type="ECO:0000313" key="2">
    <source>
        <dbReference type="Proteomes" id="UP000283255"/>
    </source>
</evidence>
<organism evidence="1 2">
    <name type="scientific">Motilimonas pumila</name>
    <dbReference type="NCBI Taxonomy" id="2303987"/>
    <lineage>
        <taxon>Bacteria</taxon>
        <taxon>Pseudomonadati</taxon>
        <taxon>Pseudomonadota</taxon>
        <taxon>Gammaproteobacteria</taxon>
        <taxon>Alteromonadales</taxon>
        <taxon>Alteromonadales genera incertae sedis</taxon>
        <taxon>Motilimonas</taxon>
    </lineage>
</organism>
<dbReference type="InterPro" id="IPR016878">
    <property type="entry name" value="MICAH-like"/>
</dbReference>
<name>A0A418YEG0_9GAMM</name>
<reference evidence="1 2" key="2">
    <citation type="submission" date="2019-01" db="EMBL/GenBank/DDBJ databases">
        <title>Motilimonas pumilus sp. nov., isolated from the gut of sea cucumber (Apostichopus japonicus).</title>
        <authorList>
            <person name="Wang F.-Q."/>
            <person name="Ren L.-H."/>
            <person name="Lin Y.-W."/>
            <person name="Sun G.-H."/>
            <person name="Du Z.-J."/>
            <person name="Zhao J.-X."/>
            <person name="Liu X.-J."/>
            <person name="Liu L.-J."/>
        </authorList>
    </citation>
    <scope>NUCLEOTIDE SEQUENCE [LARGE SCALE GENOMIC DNA]</scope>
    <source>
        <strain evidence="1 2">PLHSC7-2</strain>
    </source>
</reference>
<reference evidence="1 2" key="1">
    <citation type="submission" date="2018-09" db="EMBL/GenBank/DDBJ databases">
        <authorList>
            <person name="Wang F."/>
        </authorList>
    </citation>
    <scope>NUCLEOTIDE SEQUENCE [LARGE SCALE GENOMIC DNA]</scope>
    <source>
        <strain evidence="1 2">PLHSC7-2</strain>
    </source>
</reference>
<dbReference type="Proteomes" id="UP000283255">
    <property type="component" value="Unassembled WGS sequence"/>
</dbReference>
<dbReference type="EMBL" id="QZCH01000012">
    <property type="protein sequence ID" value="RJG47543.1"/>
    <property type="molecule type" value="Genomic_DNA"/>
</dbReference>
<evidence type="ECO:0000313" key="1">
    <source>
        <dbReference type="EMBL" id="RJG47543.1"/>
    </source>
</evidence>
<accession>A0A418YEG0</accession>
<evidence type="ECO:0008006" key="3">
    <source>
        <dbReference type="Google" id="ProtNLM"/>
    </source>
</evidence>
<dbReference type="OrthoDB" id="9807600at2"/>
<proteinExistence type="predicted"/>
<dbReference type="RefSeq" id="WP_119910696.1">
    <property type="nucleotide sequence ID" value="NZ_QZCH01000012.1"/>
</dbReference>
<gene>
    <name evidence="1" type="ORF">D1Z90_10410</name>
</gene>
<dbReference type="Gene3D" id="3.10.450.50">
    <property type="match status" value="1"/>
</dbReference>
<sequence>MTASATTTTTTSPLSEKVTCRIREEEVIAAQKGWGNGIVEIGAAKDPIQAAKAHIDKFYAFDSSGVLFKPTLAAKVQFRTTKAAALSYFVGGEIAEDGGFALTPFVKVRWENEGIIIQQTTALAMGNYFFTNQQGDEIKVEFSFSYIKDDAGQLKITLHHSSVPYNPAQ</sequence>